<keyword evidence="1" id="KW-1133">Transmembrane helix</keyword>
<dbReference type="Pfam" id="PF14368">
    <property type="entry name" value="LTP_2"/>
    <property type="match status" value="1"/>
</dbReference>
<organism evidence="4 5">
    <name type="scientific">Gossypium hirsutum</name>
    <name type="common">Upland cotton</name>
    <name type="synonym">Gossypium mexicanum</name>
    <dbReference type="NCBI Taxonomy" id="3635"/>
    <lineage>
        <taxon>Eukaryota</taxon>
        <taxon>Viridiplantae</taxon>
        <taxon>Streptophyta</taxon>
        <taxon>Embryophyta</taxon>
        <taxon>Tracheophyta</taxon>
        <taxon>Spermatophyta</taxon>
        <taxon>Magnoliopsida</taxon>
        <taxon>eudicotyledons</taxon>
        <taxon>Gunneridae</taxon>
        <taxon>Pentapetalae</taxon>
        <taxon>rosids</taxon>
        <taxon>malvids</taxon>
        <taxon>Malvales</taxon>
        <taxon>Malvaceae</taxon>
        <taxon>Malvoideae</taxon>
        <taxon>Gossypium</taxon>
    </lineage>
</organism>
<evidence type="ECO:0000256" key="2">
    <source>
        <dbReference type="SAM" id="SignalP"/>
    </source>
</evidence>
<dbReference type="Gene3D" id="1.10.110.10">
    <property type="entry name" value="Plant lipid-transfer and hydrophobic proteins"/>
    <property type="match status" value="1"/>
</dbReference>
<proteinExistence type="predicted"/>
<feature type="transmembrane region" description="Helical" evidence="1">
    <location>
        <begin position="100"/>
        <end position="122"/>
    </location>
</feature>
<reference evidence="4" key="1">
    <citation type="journal article" date="2020" name="Nat. Genet.">
        <title>Genomic diversifications of five Gossypium allopolyploid species and their impact on cotton improvement.</title>
        <authorList>
            <person name="Chen Z.J."/>
            <person name="Sreedasyam A."/>
            <person name="Ando A."/>
            <person name="Song Q."/>
            <person name="De Santiago L.M."/>
            <person name="Hulse-Kemp A.M."/>
            <person name="Ding M."/>
            <person name="Ye W."/>
            <person name="Kirkbride R.C."/>
            <person name="Jenkins J."/>
            <person name="Plott C."/>
            <person name="Lovell J."/>
            <person name="Lin Y.M."/>
            <person name="Vaughn R."/>
            <person name="Liu B."/>
            <person name="Simpson S."/>
            <person name="Scheffler B.E."/>
            <person name="Wen L."/>
            <person name="Saski C.A."/>
            <person name="Grover C.E."/>
            <person name="Hu G."/>
            <person name="Conover J.L."/>
            <person name="Carlson J.W."/>
            <person name="Shu S."/>
            <person name="Boston L.B."/>
            <person name="Williams M."/>
            <person name="Peterson D.G."/>
            <person name="McGee K."/>
            <person name="Jones D.C."/>
            <person name="Wendel J.F."/>
            <person name="Stelly D.M."/>
            <person name="Grimwood J."/>
            <person name="Schmutz J."/>
        </authorList>
    </citation>
    <scope>NUCLEOTIDE SEQUENCE [LARGE SCALE GENOMIC DNA]</scope>
    <source>
        <strain evidence="4">cv. TM-1</strain>
    </source>
</reference>
<dbReference type="SUPFAM" id="SSF47699">
    <property type="entry name" value="Bifunctional inhibitor/lipid-transfer protein/seed storage 2S albumin"/>
    <property type="match status" value="1"/>
</dbReference>
<dbReference type="PANTHER" id="PTHR33286">
    <property type="entry name" value="BIFUNCTIONAL INHIBITOR/LIPID-TRANSFER PROTEIN/SEED STORAGE 2S ALBUMIN SUPERFAMILY PROTEIN"/>
    <property type="match status" value="1"/>
</dbReference>
<keyword evidence="4" id="KW-1185">Reference proteome</keyword>
<keyword evidence="1" id="KW-0812">Transmembrane</keyword>
<feature type="signal peptide" evidence="2">
    <location>
        <begin position="1"/>
        <end position="20"/>
    </location>
</feature>
<evidence type="ECO:0000313" key="4">
    <source>
        <dbReference type="Proteomes" id="UP000818029"/>
    </source>
</evidence>
<dbReference type="InterPro" id="IPR044741">
    <property type="entry name" value="NsLTP-like"/>
</dbReference>
<feature type="domain" description="Bifunctional inhibitor/plant lipid transfer protein/seed storage helical" evidence="3">
    <location>
        <begin position="18"/>
        <end position="96"/>
    </location>
</feature>
<keyword evidence="1" id="KW-0472">Membrane</keyword>
<dbReference type="Proteomes" id="UP000818029">
    <property type="component" value="Chromosome A07"/>
</dbReference>
<reference evidence="5" key="2">
    <citation type="submission" date="2025-08" db="UniProtKB">
        <authorList>
            <consortium name="RefSeq"/>
        </authorList>
    </citation>
    <scope>IDENTIFICATION</scope>
</reference>
<name>A0ABM3C382_GOSHI</name>
<dbReference type="PANTHER" id="PTHR33286:SF1">
    <property type="entry name" value="OS01G0800600 PROTEIN"/>
    <property type="match status" value="1"/>
</dbReference>
<keyword evidence="2" id="KW-0732">Signal</keyword>
<dbReference type="GeneID" id="121232230"/>
<evidence type="ECO:0000256" key="1">
    <source>
        <dbReference type="SAM" id="Phobius"/>
    </source>
</evidence>
<accession>A0ABM3C382</accession>
<gene>
    <name evidence="5" type="primary">LOC121232230</name>
</gene>
<dbReference type="InterPro" id="IPR016140">
    <property type="entry name" value="Bifunc_inhib/LTP/seed_store"/>
</dbReference>
<feature type="chain" id="PRO_5045116786" evidence="2">
    <location>
        <begin position="21"/>
        <end position="142"/>
    </location>
</feature>
<evidence type="ECO:0000259" key="3">
    <source>
        <dbReference type="Pfam" id="PF14368"/>
    </source>
</evidence>
<evidence type="ECO:0000313" key="5">
    <source>
        <dbReference type="RefSeq" id="XP_040973758.1"/>
    </source>
</evidence>
<protein>
    <submittedName>
        <fullName evidence="5">Uncharacterized protein isoform X1</fullName>
    </submittedName>
</protein>
<sequence length="142" mass="15792">MAWWLRLAVLMMVGSHWAWGQCETSIPKLISQCGQYVEGSGPETTPSKACCDVITSLDIPCMCKYVTPDVEKLVNMEKVVFVAKSCGLTLQPGMKCGSTYFTYLLTSFHVLLLLLLLFISYICDYFIFNQVVVSGFVVPPSV</sequence>
<dbReference type="InterPro" id="IPR036312">
    <property type="entry name" value="Bifun_inhib/LTP/seed_sf"/>
</dbReference>
<dbReference type="CDD" id="cd04660">
    <property type="entry name" value="nsLTP_like"/>
    <property type="match status" value="1"/>
</dbReference>
<dbReference type="RefSeq" id="XP_040973758.1">
    <property type="nucleotide sequence ID" value="XM_041117824.1"/>
</dbReference>